<sequence length="163" mass="17195">MLLPGATQQQHHHHQYDSADALRMRSRELLDMLRGSHPASQSQPSLNHPYPSYPSSASVHACDPFYVGGPAAAPSTASTSTGHLFPEMAMTTTEPYHGLPSAAAAASSSSSSAPQMTSPWSTASAVTAAATANSARPSTDDKMLINEMYSSNLRALLKIDVRA</sequence>
<reference evidence="3" key="1">
    <citation type="journal article" date="2018" name="Nat. Microbiol.">
        <title>Leveraging single-cell genomics to expand the fungal tree of life.</title>
        <authorList>
            <person name="Ahrendt S.R."/>
            <person name="Quandt C.A."/>
            <person name="Ciobanu D."/>
            <person name="Clum A."/>
            <person name="Salamov A."/>
            <person name="Andreopoulos B."/>
            <person name="Cheng J.F."/>
            <person name="Woyke T."/>
            <person name="Pelin A."/>
            <person name="Henrissat B."/>
            <person name="Reynolds N.K."/>
            <person name="Benny G.L."/>
            <person name="Smith M.E."/>
            <person name="James T.Y."/>
            <person name="Grigoriev I.V."/>
        </authorList>
    </citation>
    <scope>NUCLEOTIDE SEQUENCE [LARGE SCALE GENOMIC DNA]</scope>
    <source>
        <strain evidence="3">Benny S71-1</strain>
    </source>
</reference>
<dbReference type="EMBL" id="KZ989706">
    <property type="protein sequence ID" value="RKP25549.1"/>
    <property type="molecule type" value="Genomic_DNA"/>
</dbReference>
<evidence type="ECO:0000256" key="1">
    <source>
        <dbReference type="SAM" id="MobiDB-lite"/>
    </source>
</evidence>
<feature type="region of interest" description="Disordered" evidence="1">
    <location>
        <begin position="99"/>
        <end position="118"/>
    </location>
</feature>
<evidence type="ECO:0000313" key="3">
    <source>
        <dbReference type="Proteomes" id="UP000278143"/>
    </source>
</evidence>
<dbReference type="OrthoDB" id="10633646at2759"/>
<protein>
    <submittedName>
        <fullName evidence="2">Uncharacterized protein</fullName>
    </submittedName>
</protein>
<evidence type="ECO:0000313" key="2">
    <source>
        <dbReference type="EMBL" id="RKP25549.1"/>
    </source>
</evidence>
<proteinExistence type="predicted"/>
<accession>A0A4V1J1M2</accession>
<dbReference type="AlphaFoldDB" id="A0A4V1J1M2"/>
<organism evidence="2 3">
    <name type="scientific">Syncephalis pseudoplumigaleata</name>
    <dbReference type="NCBI Taxonomy" id="1712513"/>
    <lineage>
        <taxon>Eukaryota</taxon>
        <taxon>Fungi</taxon>
        <taxon>Fungi incertae sedis</taxon>
        <taxon>Zoopagomycota</taxon>
        <taxon>Zoopagomycotina</taxon>
        <taxon>Zoopagomycetes</taxon>
        <taxon>Zoopagales</taxon>
        <taxon>Piptocephalidaceae</taxon>
        <taxon>Syncephalis</taxon>
    </lineage>
</organism>
<dbReference type="Proteomes" id="UP000278143">
    <property type="component" value="Unassembled WGS sequence"/>
</dbReference>
<gene>
    <name evidence="2" type="ORF">SYNPS1DRAFT_28719</name>
</gene>
<feature type="compositionally biased region" description="Low complexity" evidence="1">
    <location>
        <begin position="101"/>
        <end position="118"/>
    </location>
</feature>
<name>A0A4V1J1M2_9FUNG</name>
<keyword evidence="3" id="KW-1185">Reference proteome</keyword>